<proteinExistence type="predicted"/>
<name>A0A9N7NRF9_STRHE</name>
<evidence type="ECO:0000313" key="4">
    <source>
        <dbReference type="Proteomes" id="UP001153555"/>
    </source>
</evidence>
<feature type="domain" description="Sieve element occlusion C-terminal" evidence="2">
    <location>
        <begin position="460"/>
        <end position="685"/>
    </location>
</feature>
<evidence type="ECO:0000313" key="3">
    <source>
        <dbReference type="EMBL" id="CAA0836153.1"/>
    </source>
</evidence>
<gene>
    <name evidence="3" type="ORF">SHERM_03269</name>
</gene>
<dbReference type="OrthoDB" id="1145248at2759"/>
<protein>
    <submittedName>
        <fullName evidence="3">Protein SIEVE ELEMENT OCCLUSION B</fullName>
    </submittedName>
</protein>
<dbReference type="InterPro" id="IPR027944">
    <property type="entry name" value="SEO_C"/>
</dbReference>
<reference evidence="3" key="1">
    <citation type="submission" date="2019-12" db="EMBL/GenBank/DDBJ databases">
        <authorList>
            <person name="Scholes J."/>
        </authorList>
    </citation>
    <scope>NUCLEOTIDE SEQUENCE</scope>
</reference>
<dbReference type="PANTHER" id="PTHR33232:SF12">
    <property type="entry name" value="PROTEIN SIEVE ELEMENT OCCLUSION B-LIKE"/>
    <property type="match status" value="1"/>
</dbReference>
<dbReference type="EMBL" id="CACSLK010030184">
    <property type="protein sequence ID" value="CAA0836153.1"/>
    <property type="molecule type" value="Genomic_DNA"/>
</dbReference>
<dbReference type="Pfam" id="PF14576">
    <property type="entry name" value="SEO_N"/>
    <property type="match status" value="1"/>
</dbReference>
<accession>A0A9N7NRF9</accession>
<dbReference type="Proteomes" id="UP001153555">
    <property type="component" value="Unassembled WGS sequence"/>
</dbReference>
<dbReference type="AlphaFoldDB" id="A0A9N7NRF9"/>
<evidence type="ECO:0000259" key="1">
    <source>
        <dbReference type="Pfam" id="PF14576"/>
    </source>
</evidence>
<keyword evidence="4" id="KW-1185">Reference proteome</keyword>
<dbReference type="PANTHER" id="PTHR33232">
    <property type="entry name" value="PROTEIN SIEVE ELEMENT OCCLUSION B-LIKE"/>
    <property type="match status" value="1"/>
</dbReference>
<feature type="domain" description="Sieve element occlusion N-terminal" evidence="1">
    <location>
        <begin position="11"/>
        <end position="295"/>
    </location>
</feature>
<dbReference type="Pfam" id="PF14577">
    <property type="entry name" value="SEO_C"/>
    <property type="match status" value="1"/>
</dbReference>
<comment type="caution">
    <text evidence="3">The sequence shown here is derived from an EMBL/GenBank/DDBJ whole genome shotgun (WGS) entry which is preliminary data.</text>
</comment>
<evidence type="ECO:0000259" key="2">
    <source>
        <dbReference type="Pfam" id="PF14577"/>
    </source>
</evidence>
<dbReference type="InterPro" id="IPR039299">
    <property type="entry name" value="SEOA"/>
</dbReference>
<dbReference type="GO" id="GO:0010088">
    <property type="term" value="P:phloem development"/>
    <property type="evidence" value="ECO:0007669"/>
    <property type="project" value="InterPro"/>
</dbReference>
<dbReference type="InterPro" id="IPR027942">
    <property type="entry name" value="SEO_N"/>
</dbReference>
<sequence>MIRRDRHLMSSNDDALRKQIQTSHSPDNVAVDVDSILVIVKDILKLVSPAIDGILNGSGEHASRAEVNAALIEFDAIQDKLAFVINKISCELSCNFSQGDGHSFTLEILNMLSTYTWDAKSAIALASFSANYAQFWLVATLFTTDQLAKSVCILRRVQDLIELSDVMRSRFETVNAIVNVSVDLTRCFTEFERLPSKYITNETEPLRVAMENIPTGVYWVVRSLVACASQVTATLGLSNKVMSLTAETWELSSMVHKLSSILEHLKTQLFLCHQYVDEKKNAEYFQTLVHLFNTTPHMENQRILKHLIYLKDDLLPLEIGTNKSLKVGVEALIGKTVLLLISDLEIISHYELLILSHIYQESRTRAQFQYEIVWLPITTSILDEEHQKKFEQLQSMMPWYTLNHPRFLQRAVIRYINEIWHYSKTPMMVTLDPQGKVSSPNAVHMVRIWGNLAYPFSAQKELALWRNETWRLELIVNGIDKSILTWVKEDKVICLFGGENEEWVREFVRSTRSACGETGVEMVYIGNPGKTKINEMVSSNGLSHSWTDPTSVWYFWTRVESMMRSKIRHGAKIETDRILREALTVLSFSDGKGWAIFSRGSGEDEGEMARGKGDVMVKALTDFGKWAEEAKAKGFVRGLKEYLDGQQTVEHCNRLILPGGEDVPETVVCSECHRPMEKYFMYRCCDD</sequence>
<organism evidence="3 4">
    <name type="scientific">Striga hermonthica</name>
    <name type="common">Purple witchweed</name>
    <name type="synonym">Buchnera hermonthica</name>
    <dbReference type="NCBI Taxonomy" id="68872"/>
    <lineage>
        <taxon>Eukaryota</taxon>
        <taxon>Viridiplantae</taxon>
        <taxon>Streptophyta</taxon>
        <taxon>Embryophyta</taxon>
        <taxon>Tracheophyta</taxon>
        <taxon>Spermatophyta</taxon>
        <taxon>Magnoliopsida</taxon>
        <taxon>eudicotyledons</taxon>
        <taxon>Gunneridae</taxon>
        <taxon>Pentapetalae</taxon>
        <taxon>asterids</taxon>
        <taxon>lamiids</taxon>
        <taxon>Lamiales</taxon>
        <taxon>Orobanchaceae</taxon>
        <taxon>Buchnereae</taxon>
        <taxon>Striga</taxon>
    </lineage>
</organism>